<dbReference type="RefSeq" id="WP_379763190.1">
    <property type="nucleotide sequence ID" value="NZ_JBHSCL010000004.1"/>
</dbReference>
<name>A0ABV8PI19_9FLAO</name>
<accession>A0ABV8PI19</accession>
<dbReference type="Proteomes" id="UP001595841">
    <property type="component" value="Unassembled WGS sequence"/>
</dbReference>
<dbReference type="PANTHER" id="PTHR43135:SF3">
    <property type="entry name" value="ALPHA-D-RIBOSE 1-METHYLPHOSPHONATE 5-TRIPHOSPHATE DIPHOSPHATASE"/>
    <property type="match status" value="1"/>
</dbReference>
<evidence type="ECO:0000313" key="2">
    <source>
        <dbReference type="EMBL" id="MFC4219839.1"/>
    </source>
</evidence>
<dbReference type="PANTHER" id="PTHR43135">
    <property type="entry name" value="ALPHA-D-RIBOSE 1-METHYLPHOSPHONATE 5-TRIPHOSPHATE DIPHOSPHATASE"/>
    <property type="match status" value="1"/>
</dbReference>
<dbReference type="InterPro" id="IPR006680">
    <property type="entry name" value="Amidohydro-rel"/>
</dbReference>
<keyword evidence="3" id="KW-1185">Reference proteome</keyword>
<reference evidence="3" key="1">
    <citation type="journal article" date="2019" name="Int. J. Syst. Evol. Microbiol.">
        <title>The Global Catalogue of Microorganisms (GCM) 10K type strain sequencing project: providing services to taxonomists for standard genome sequencing and annotation.</title>
        <authorList>
            <consortium name="The Broad Institute Genomics Platform"/>
            <consortium name="The Broad Institute Genome Sequencing Center for Infectious Disease"/>
            <person name="Wu L."/>
            <person name="Ma J."/>
        </authorList>
    </citation>
    <scope>NUCLEOTIDE SEQUENCE [LARGE SCALE GENOMIC DNA]</scope>
    <source>
        <strain evidence="3">CGMCC 1.15774</strain>
    </source>
</reference>
<dbReference type="SUPFAM" id="SSF51556">
    <property type="entry name" value="Metallo-dependent hydrolases"/>
    <property type="match status" value="1"/>
</dbReference>
<dbReference type="Gene3D" id="1.20.58.520">
    <property type="entry name" value="Amidohydrolase"/>
    <property type="match status" value="1"/>
</dbReference>
<organism evidence="2 3">
    <name type="scientific">Flagellimonas marina</name>
    <dbReference type="NCBI Taxonomy" id="1775168"/>
    <lineage>
        <taxon>Bacteria</taxon>
        <taxon>Pseudomonadati</taxon>
        <taxon>Bacteroidota</taxon>
        <taxon>Flavobacteriia</taxon>
        <taxon>Flavobacteriales</taxon>
        <taxon>Flavobacteriaceae</taxon>
        <taxon>Flagellimonas</taxon>
    </lineage>
</organism>
<dbReference type="EMBL" id="JBHSCL010000004">
    <property type="protein sequence ID" value="MFC4219839.1"/>
    <property type="molecule type" value="Genomic_DNA"/>
</dbReference>
<feature type="domain" description="Amidohydrolase-related" evidence="1">
    <location>
        <begin position="81"/>
        <end position="457"/>
    </location>
</feature>
<dbReference type="Gene3D" id="3.40.50.10910">
    <property type="entry name" value="Amidohydrolase"/>
    <property type="match status" value="1"/>
</dbReference>
<dbReference type="InterPro" id="IPR051781">
    <property type="entry name" value="Metallo-dep_Hydrolase"/>
</dbReference>
<dbReference type="Gene3D" id="3.30.110.90">
    <property type="entry name" value="Amidohydrolase"/>
    <property type="match status" value="1"/>
</dbReference>
<dbReference type="InterPro" id="IPR032466">
    <property type="entry name" value="Metal_Hydrolase"/>
</dbReference>
<dbReference type="Pfam" id="PF01979">
    <property type="entry name" value="Amidohydro_1"/>
    <property type="match status" value="1"/>
</dbReference>
<gene>
    <name evidence="2" type="ORF">ACFOWS_06835</name>
</gene>
<dbReference type="PROSITE" id="PS51257">
    <property type="entry name" value="PROKAR_LIPOPROTEIN"/>
    <property type="match status" value="1"/>
</dbReference>
<dbReference type="SUPFAM" id="SSF51338">
    <property type="entry name" value="Composite domain of metallo-dependent hydrolases"/>
    <property type="match status" value="1"/>
</dbReference>
<dbReference type="InterPro" id="IPR011059">
    <property type="entry name" value="Metal-dep_hydrolase_composite"/>
</dbReference>
<sequence length="473" mass="52071">MSTLLKKVTLLAFLFILTSCQEKETIPVDLALMNANVIDLESGKVTVKNIYISKGEIKTMEDVGAETTYKADSSIDATEKYLLPGFWDNHIHLRGGDSLIANNKNFLKLFIANGITTVRDAGGDLTASVMEWKKQIANEDLVGPTIFTAGPKIDGPNSTWAGSLVVEKEEDIPVALDSLQALNVDFVKLYDSRFSGDLYVKTIKEIEKRGLTVSGHMPFTVTLNETVDAGMDAIEHLYYIMKGCASNEEEVTEKMKSGEMGFWDAMPSLQEGYTDSTAQAIFQKLKQKEVFVVPTLHIGKTLSYLDEMDHTNDPYLKYIGQGIIKTYEGRIQSAMRASEEARKNRKELDSFFGRLTKSLNTADVGLLAGSDCGAFNSYIYPGISLHKELAAMVAKGISPLDALRTSAYNGARFLDQSDSYGSISQGKVSDLVLLDGNPLEDISETENIHTVIKGNQVFGKKQLKELLESAVMD</sequence>
<protein>
    <submittedName>
        <fullName evidence="2">Amidohydrolase family protein</fullName>
    </submittedName>
</protein>
<dbReference type="Gene3D" id="2.30.40.10">
    <property type="entry name" value="Urease, subunit C, domain 1"/>
    <property type="match status" value="1"/>
</dbReference>
<comment type="caution">
    <text evidence="2">The sequence shown here is derived from an EMBL/GenBank/DDBJ whole genome shotgun (WGS) entry which is preliminary data.</text>
</comment>
<evidence type="ECO:0000313" key="3">
    <source>
        <dbReference type="Proteomes" id="UP001595841"/>
    </source>
</evidence>
<evidence type="ECO:0000259" key="1">
    <source>
        <dbReference type="Pfam" id="PF01979"/>
    </source>
</evidence>
<proteinExistence type="predicted"/>